<evidence type="ECO:0000256" key="1">
    <source>
        <dbReference type="ARBA" id="ARBA00022481"/>
    </source>
</evidence>
<comment type="caution">
    <text evidence="6">The sequence shown here is derived from an EMBL/GenBank/DDBJ whole genome shotgun (WGS) entry which is preliminary data.</text>
</comment>
<dbReference type="PANTHER" id="PTHR43531:SF14">
    <property type="entry name" value="METHYL-ACCEPTING CHEMOTAXIS PROTEIN I-RELATED"/>
    <property type="match status" value="1"/>
</dbReference>
<dbReference type="PANTHER" id="PTHR43531">
    <property type="entry name" value="PROTEIN ICFG"/>
    <property type="match status" value="1"/>
</dbReference>
<evidence type="ECO:0000256" key="2">
    <source>
        <dbReference type="ARBA" id="ARBA00029447"/>
    </source>
</evidence>
<dbReference type="GO" id="GO:0005886">
    <property type="term" value="C:plasma membrane"/>
    <property type="evidence" value="ECO:0007669"/>
    <property type="project" value="TreeGrafter"/>
</dbReference>
<evidence type="ECO:0000256" key="4">
    <source>
        <dbReference type="SAM" id="Phobius"/>
    </source>
</evidence>
<dbReference type="AlphaFoldDB" id="A0A5X0GBR9"/>
<dbReference type="GO" id="GO:0006935">
    <property type="term" value="P:chemotaxis"/>
    <property type="evidence" value="ECO:0007669"/>
    <property type="project" value="TreeGrafter"/>
</dbReference>
<feature type="domain" description="Methyl-accepting transducer" evidence="5">
    <location>
        <begin position="113"/>
        <end position="342"/>
    </location>
</feature>
<comment type="similarity">
    <text evidence="2">Belongs to the methyl-accepting chemotaxis (MCP) protein family.</text>
</comment>
<keyword evidence="6" id="KW-0675">Receptor</keyword>
<keyword evidence="4" id="KW-1133">Transmembrane helix</keyword>
<dbReference type="SMART" id="SM00283">
    <property type="entry name" value="MA"/>
    <property type="match status" value="1"/>
</dbReference>
<evidence type="ECO:0000313" key="6">
    <source>
        <dbReference type="EMBL" id="EBY7387825.1"/>
    </source>
</evidence>
<dbReference type="SUPFAM" id="SSF58104">
    <property type="entry name" value="Methyl-accepting chemotaxis protein (MCP) signaling domain"/>
    <property type="match status" value="1"/>
</dbReference>
<dbReference type="Pfam" id="PF00015">
    <property type="entry name" value="MCPsignal"/>
    <property type="match status" value="1"/>
</dbReference>
<gene>
    <name evidence="6" type="ORF">D6J51_25525</name>
</gene>
<dbReference type="GO" id="GO:0007165">
    <property type="term" value="P:signal transduction"/>
    <property type="evidence" value="ECO:0007669"/>
    <property type="project" value="UniProtKB-KW"/>
</dbReference>
<dbReference type="InterPro" id="IPR051310">
    <property type="entry name" value="MCP_chemotaxis"/>
</dbReference>
<dbReference type="Gene3D" id="1.10.287.950">
    <property type="entry name" value="Methyl-accepting chemotaxis protein"/>
    <property type="match status" value="1"/>
</dbReference>
<organism evidence="6">
    <name type="scientific">Salmonella enterica subsp. enterica serovar Braenderup</name>
    <dbReference type="NCBI Taxonomy" id="149391"/>
    <lineage>
        <taxon>Bacteria</taxon>
        <taxon>Pseudomonadati</taxon>
        <taxon>Pseudomonadota</taxon>
        <taxon>Gammaproteobacteria</taxon>
        <taxon>Enterobacterales</taxon>
        <taxon>Enterobacteriaceae</taxon>
        <taxon>Salmonella</taxon>
    </lineage>
</organism>
<proteinExistence type="inferred from homology"/>
<dbReference type="InterPro" id="IPR004089">
    <property type="entry name" value="MCPsignal_dom"/>
</dbReference>
<keyword evidence="1" id="KW-0488">Methylation</keyword>
<dbReference type="PROSITE" id="PS50111">
    <property type="entry name" value="CHEMOTAXIS_TRANSDUC_2"/>
    <property type="match status" value="1"/>
</dbReference>
<keyword evidence="4" id="KW-0472">Membrane</keyword>
<keyword evidence="4" id="KW-0812">Transmembrane</keyword>
<reference evidence="6" key="1">
    <citation type="submission" date="2018-09" db="EMBL/GenBank/DDBJ databases">
        <authorList>
            <person name="Ashton P.M."/>
            <person name="Dallman T."/>
            <person name="Nair S."/>
            <person name="De Pinna E."/>
            <person name="Peters T."/>
            <person name="Grant K."/>
        </authorList>
    </citation>
    <scope>NUCLEOTIDE SEQUENCE</scope>
    <source>
        <strain evidence="6">394884</strain>
    </source>
</reference>
<evidence type="ECO:0000256" key="3">
    <source>
        <dbReference type="PROSITE-ProRule" id="PRU00284"/>
    </source>
</evidence>
<protein>
    <submittedName>
        <fullName evidence="6">Chemoreceptor protein</fullName>
    </submittedName>
</protein>
<sequence>MLRDRSVRSVMILLLLSLFLFNLLTLLFFKSLVFCFFLVCFLFSVHILLAWFYLDRFLVIPINKVVSALSVFNEGDFSLRIPEFGKNCAGRIIPGINSLSVEMTSFVSGIRNCSKITLDIAEKLSEQSGLLTTGADSQSSMLMQTAASMEQISAGTKQSSDSSRELHKITTSSYDRASHGEAIMEELKSKMDLINSCSDEMSEVISLIDSISFQTNILALNAAVEAARAGSAGRGFAVVASEVRSLSHKTAESAKSIKSLIEITHDNIRQGAELVLAAKDNMTKILSGAEKIDQLTGSVLLATSEQEKGVCQIAQALSELERVNQNNVVVVDELAMSATALGNMVRELDAKTSHIKFV</sequence>
<accession>A0A5X0GBR9</accession>
<dbReference type="EMBL" id="AAHOXC010000054">
    <property type="protein sequence ID" value="EBY7387825.1"/>
    <property type="molecule type" value="Genomic_DNA"/>
</dbReference>
<feature type="transmembrane region" description="Helical" evidence="4">
    <location>
        <begin position="35"/>
        <end position="54"/>
    </location>
</feature>
<name>A0A5X0GBR9_SALET</name>
<dbReference type="GO" id="GO:0004888">
    <property type="term" value="F:transmembrane signaling receptor activity"/>
    <property type="evidence" value="ECO:0007669"/>
    <property type="project" value="TreeGrafter"/>
</dbReference>
<evidence type="ECO:0000259" key="5">
    <source>
        <dbReference type="PROSITE" id="PS50111"/>
    </source>
</evidence>
<feature type="transmembrane region" description="Helical" evidence="4">
    <location>
        <begin position="12"/>
        <end position="29"/>
    </location>
</feature>
<keyword evidence="3" id="KW-0807">Transducer</keyword>